<dbReference type="RefSeq" id="WP_088554395.1">
    <property type="nucleotide sequence ID" value="NZ_BDGJ01000117.1"/>
</dbReference>
<gene>
    <name evidence="1" type="ORF">KKC1_23420</name>
</gene>
<dbReference type="OrthoDB" id="160982at2"/>
<accession>A0A1Z5HUL4</accession>
<proteinExistence type="predicted"/>
<dbReference type="Pfam" id="PF13835">
    <property type="entry name" value="DUF4194"/>
    <property type="match status" value="1"/>
</dbReference>
<evidence type="ECO:0000313" key="1">
    <source>
        <dbReference type="EMBL" id="GAW93202.1"/>
    </source>
</evidence>
<dbReference type="EMBL" id="BDGJ01000117">
    <property type="protein sequence ID" value="GAW93202.1"/>
    <property type="molecule type" value="Genomic_DNA"/>
</dbReference>
<keyword evidence="2" id="KW-1185">Reference proteome</keyword>
<name>A0A1Z5HUL4_9FIRM</name>
<sequence>MSWYQQYEEFTNKEKETFREAANLLLRQTFLVSEREADRPYYRFVERYLEVFTGYFLLSGWDLMHIKRLAVIQLYNRYEKNRYNFTLQETIFLFILRLLYEEKQRDLRLTQQVLVSGRDIQEKYMALQIRNRLPAQEDMQRILRLFNRFSLLDLKRGHWKETDAVYVLYPSLTLVLDITGMENLAQWIAEQGVKEGLEDEISDQD</sequence>
<organism evidence="1 2">
    <name type="scientific">Calderihabitans maritimus</name>
    <dbReference type="NCBI Taxonomy" id="1246530"/>
    <lineage>
        <taxon>Bacteria</taxon>
        <taxon>Bacillati</taxon>
        <taxon>Bacillota</taxon>
        <taxon>Clostridia</taxon>
        <taxon>Neomoorellales</taxon>
        <taxon>Calderihabitantaceae</taxon>
        <taxon>Calderihabitans</taxon>
    </lineage>
</organism>
<comment type="caution">
    <text evidence="1">The sequence shown here is derived from an EMBL/GenBank/DDBJ whole genome shotgun (WGS) entry which is preliminary data.</text>
</comment>
<reference evidence="2" key="1">
    <citation type="journal article" date="2017" name="Appl. Environ. Microbiol.">
        <title>Genomic Analysis of Calderihabitans maritimus KKC1, a Thermophilic, Hydrogenogenic, Carboxydotrophic Bacterium Isolated from Marine Sediment.</title>
        <authorList>
            <person name="Omae K."/>
            <person name="Yoneda Y."/>
            <person name="Fukuyama Y."/>
            <person name="Yoshida T."/>
            <person name="Sako Y."/>
        </authorList>
    </citation>
    <scope>NUCLEOTIDE SEQUENCE [LARGE SCALE GENOMIC DNA]</scope>
    <source>
        <strain evidence="2">KKC1</strain>
    </source>
</reference>
<protein>
    <recommendedName>
        <fullName evidence="3">DUF4194 domain-containing protein</fullName>
    </recommendedName>
</protein>
<evidence type="ECO:0000313" key="2">
    <source>
        <dbReference type="Proteomes" id="UP000197032"/>
    </source>
</evidence>
<dbReference type="Proteomes" id="UP000197032">
    <property type="component" value="Unassembled WGS sequence"/>
</dbReference>
<dbReference type="AlphaFoldDB" id="A0A1Z5HUL4"/>
<dbReference type="InterPro" id="IPR025449">
    <property type="entry name" value="JetB"/>
</dbReference>
<evidence type="ECO:0008006" key="3">
    <source>
        <dbReference type="Google" id="ProtNLM"/>
    </source>
</evidence>